<reference evidence="2 3" key="1">
    <citation type="submission" date="2017-10" db="EMBL/GenBank/DDBJ databases">
        <title>Genome announcement of Methylocella silvestris TVC from permafrost.</title>
        <authorList>
            <person name="Wang J."/>
            <person name="Geng K."/>
            <person name="Ul-Haque F."/>
            <person name="Crombie A.T."/>
            <person name="Street L.E."/>
            <person name="Wookey P.A."/>
            <person name="Murrell J.C."/>
            <person name="Pratscher J."/>
        </authorList>
    </citation>
    <scope>NUCLEOTIDE SEQUENCE [LARGE SCALE GENOMIC DNA]</scope>
    <source>
        <strain evidence="2 3">TVC</strain>
    </source>
</reference>
<evidence type="ECO:0000313" key="3">
    <source>
        <dbReference type="Proteomes" id="UP000236286"/>
    </source>
</evidence>
<dbReference type="RefSeq" id="WP_102844074.1">
    <property type="nucleotide sequence ID" value="NZ_PDZR01000013.1"/>
</dbReference>
<evidence type="ECO:0000313" key="2">
    <source>
        <dbReference type="EMBL" id="PNG25720.1"/>
    </source>
</evidence>
<feature type="compositionally biased region" description="Basic and acidic residues" evidence="1">
    <location>
        <begin position="90"/>
        <end position="108"/>
    </location>
</feature>
<comment type="caution">
    <text evidence="2">The sequence shown here is derived from an EMBL/GenBank/DDBJ whole genome shotgun (WGS) entry which is preliminary data.</text>
</comment>
<dbReference type="Proteomes" id="UP000236286">
    <property type="component" value="Unassembled WGS sequence"/>
</dbReference>
<feature type="region of interest" description="Disordered" evidence="1">
    <location>
        <begin position="88"/>
        <end position="108"/>
    </location>
</feature>
<gene>
    <name evidence="2" type="ORF">CR492_12445</name>
</gene>
<evidence type="ECO:0000256" key="1">
    <source>
        <dbReference type="SAM" id="MobiDB-lite"/>
    </source>
</evidence>
<organism evidence="2 3">
    <name type="scientific">Methylocella silvestris</name>
    <dbReference type="NCBI Taxonomy" id="199596"/>
    <lineage>
        <taxon>Bacteria</taxon>
        <taxon>Pseudomonadati</taxon>
        <taxon>Pseudomonadota</taxon>
        <taxon>Alphaproteobacteria</taxon>
        <taxon>Hyphomicrobiales</taxon>
        <taxon>Beijerinckiaceae</taxon>
        <taxon>Methylocella</taxon>
    </lineage>
</organism>
<sequence>MISPNTPAGTKVVCINTRDAFYARPISTRGSLDGLTEGRVYTVRCFHPDEDMISGFVVYIDEILRGRDGVRRHECGYAPQRFRVLQTAQHRADTTEPARARVRELEDA</sequence>
<accession>A0A2J7TG33</accession>
<protein>
    <submittedName>
        <fullName evidence="2">Uncharacterized protein</fullName>
    </submittedName>
</protein>
<dbReference type="OrthoDB" id="8447475at2"/>
<proteinExistence type="predicted"/>
<dbReference type="EMBL" id="PDZR01000013">
    <property type="protein sequence ID" value="PNG25720.1"/>
    <property type="molecule type" value="Genomic_DNA"/>
</dbReference>
<dbReference type="AlphaFoldDB" id="A0A2J7TG33"/>
<name>A0A2J7TG33_METSI</name>